<proteinExistence type="inferred from homology"/>
<evidence type="ECO:0000256" key="2">
    <source>
        <dbReference type="ARBA" id="ARBA00009710"/>
    </source>
</evidence>
<reference evidence="6 7" key="1">
    <citation type="journal article" date="2017" name="BMC Genomics">
        <title>Whole-genome assembly of Babesia ovata and comparative genomics between closely related pathogens.</title>
        <authorList>
            <person name="Yamagishi J."/>
            <person name="Asada M."/>
            <person name="Hakimi H."/>
            <person name="Tanaka T.Q."/>
            <person name="Sugimoto C."/>
            <person name="Kawazu S."/>
        </authorList>
    </citation>
    <scope>NUCLEOTIDE SEQUENCE [LARGE SCALE GENOMIC DNA]</scope>
    <source>
        <strain evidence="6 7">Miyake</strain>
    </source>
</reference>
<sequence length="182" mass="20720">MADTNVEIGSQGNERPDWLVYPADSYRFREESAPIGRGLLFKSSDDIVRKRIRAYNQKGLRITVCGIILCHRNGFPHILLLKDSEGSCGLPGGKCNAFENPKDALRRKMARFISVARKGSHQLDLRANAENVNVGEFLGEFWRQDYDSEVLPYLPIHVNRPREKILIYQVVCKSNGNLKDCR</sequence>
<comment type="similarity">
    <text evidence="2">Belongs to the Nudix hydrolase family. CPSF5 subfamily.</text>
</comment>
<accession>A0A2H6K795</accession>
<keyword evidence="7" id="KW-1185">Reference proteome</keyword>
<dbReference type="RefSeq" id="XP_028865091.1">
    <property type="nucleotide sequence ID" value="XM_029009258.1"/>
</dbReference>
<dbReference type="VEuPathDB" id="PiroplasmaDB:BOVATA_003410"/>
<evidence type="ECO:0000313" key="7">
    <source>
        <dbReference type="Proteomes" id="UP000236319"/>
    </source>
</evidence>
<dbReference type="GO" id="GO:0003729">
    <property type="term" value="F:mRNA binding"/>
    <property type="evidence" value="ECO:0007669"/>
    <property type="project" value="InterPro"/>
</dbReference>
<dbReference type="OrthoDB" id="277288at2759"/>
<dbReference type="GeneID" id="39872618"/>
<evidence type="ECO:0000313" key="6">
    <source>
        <dbReference type="EMBL" id="GBE58848.1"/>
    </source>
</evidence>
<dbReference type="Pfam" id="PF13869">
    <property type="entry name" value="NUDIX_2"/>
    <property type="match status" value="1"/>
</dbReference>
<gene>
    <name evidence="6" type="ORF">BOVATA_003410</name>
</gene>
<dbReference type="Proteomes" id="UP000236319">
    <property type="component" value="Unassembled WGS sequence"/>
</dbReference>
<organism evidence="6 7">
    <name type="scientific">Babesia ovata</name>
    <dbReference type="NCBI Taxonomy" id="189622"/>
    <lineage>
        <taxon>Eukaryota</taxon>
        <taxon>Sar</taxon>
        <taxon>Alveolata</taxon>
        <taxon>Apicomplexa</taxon>
        <taxon>Aconoidasida</taxon>
        <taxon>Piroplasmida</taxon>
        <taxon>Babesiidae</taxon>
        <taxon>Babesia</taxon>
    </lineage>
</organism>
<comment type="caution">
    <text evidence="6">The sequence shown here is derived from an EMBL/GenBank/DDBJ whole genome shotgun (WGS) entry which is preliminary data.</text>
</comment>
<dbReference type="InterPro" id="IPR015797">
    <property type="entry name" value="NUDIX_hydrolase-like_dom_sf"/>
</dbReference>
<dbReference type="AlphaFoldDB" id="A0A2H6K795"/>
<evidence type="ECO:0000256" key="1">
    <source>
        <dbReference type="ARBA" id="ARBA00004123"/>
    </source>
</evidence>
<dbReference type="SUPFAM" id="SSF55811">
    <property type="entry name" value="Nudix"/>
    <property type="match status" value="1"/>
</dbReference>
<keyword evidence="4" id="KW-0694">RNA-binding</keyword>
<dbReference type="EMBL" id="BDSA01000001">
    <property type="protein sequence ID" value="GBE58848.1"/>
    <property type="molecule type" value="Genomic_DNA"/>
</dbReference>
<protein>
    <submittedName>
        <fullName evidence="6">mRNA cleavage factor</fullName>
    </submittedName>
</protein>
<dbReference type="GO" id="GO:0005849">
    <property type="term" value="C:mRNA cleavage factor complex"/>
    <property type="evidence" value="ECO:0007669"/>
    <property type="project" value="InterPro"/>
</dbReference>
<comment type="subcellular location">
    <subcellularLocation>
        <location evidence="1">Nucleus</location>
    </subcellularLocation>
</comment>
<keyword evidence="5" id="KW-0539">Nucleus</keyword>
<dbReference type="Gene3D" id="3.90.79.10">
    <property type="entry name" value="Nucleoside Triphosphate Pyrophosphohydrolase"/>
    <property type="match status" value="1"/>
</dbReference>
<dbReference type="GO" id="GO:0031124">
    <property type="term" value="P:mRNA 3'-end processing"/>
    <property type="evidence" value="ECO:0007669"/>
    <property type="project" value="InterPro"/>
</dbReference>
<keyword evidence="3" id="KW-0507">mRNA processing</keyword>
<dbReference type="InterPro" id="IPR016706">
    <property type="entry name" value="Cleav_polyA_spec_factor_su5"/>
</dbReference>
<evidence type="ECO:0000256" key="3">
    <source>
        <dbReference type="ARBA" id="ARBA00022664"/>
    </source>
</evidence>
<evidence type="ECO:0000256" key="4">
    <source>
        <dbReference type="ARBA" id="ARBA00022884"/>
    </source>
</evidence>
<evidence type="ECO:0000256" key="5">
    <source>
        <dbReference type="ARBA" id="ARBA00023242"/>
    </source>
</evidence>
<dbReference type="PANTHER" id="PTHR13047">
    <property type="entry name" value="PRE-MRNA CLEAVAGE FACTOR IM, 25KD SUBUNIT"/>
    <property type="match status" value="1"/>
</dbReference>
<name>A0A2H6K795_9APIC</name>